<evidence type="ECO:0000256" key="1">
    <source>
        <dbReference type="ARBA" id="ARBA00022487"/>
    </source>
</evidence>
<keyword evidence="2" id="KW-0732">Signal</keyword>
<accession>A0A098BZW1</accession>
<keyword evidence="1" id="KW-0719">Serine esterase</keyword>
<sequence length="425" mass="48242">MIIRKSSLILFTTIFINTFLIFSQEWNVNYDESKVETYSLPSILTSHSGMIINNVNDWEEFRRPEILYSFTNHVYGNIPGKLDSVIVKITEHGNYLNSLAKRKQVTLTFIKNGKELSTDLLIYLPNSIKKAPVFLGYNFQGNHTVIDDKNIFITKSWVPANEALGVTSNQATEKSRGEMSRRWSVEKIINAGYGLVTLYRGDIDPDKDDFSDGIHQLFYLKDQKKPEADEWGTIAAWSWGLSRVMDYIEADEDIDHEKVIVFGHSRLGKAALWAAATDKRFAGCISNNSGEMGAALSKRNFGETIEVINTAFPHWFCGNFKKYSKKEYMLPVDQHMLISLIAPRPVYIASATDDLWADPKGEFLSAKEASVAYNLYGISGLITTTMPQPDSPIIGVVSYHLRTGVHDVTDYDWEQYIKFAKFNNF</sequence>
<protein>
    <submittedName>
        <fullName evidence="5">Putative acetyl xylan esterase</fullName>
    </submittedName>
</protein>
<evidence type="ECO:0000256" key="3">
    <source>
        <dbReference type="ARBA" id="ARBA00022801"/>
    </source>
</evidence>
<dbReference type="PATRIC" id="fig|1562970.3.peg.1442"/>
<evidence type="ECO:0000259" key="4">
    <source>
        <dbReference type="Pfam" id="PF22244"/>
    </source>
</evidence>
<dbReference type="InterPro" id="IPR054579">
    <property type="entry name" value="GCE-like_dom"/>
</dbReference>
<dbReference type="KEGG" id="pbt:ING2E5B_1456"/>
<dbReference type="AlphaFoldDB" id="A0A098BZW1"/>
<dbReference type="GO" id="GO:0052689">
    <property type="term" value="F:carboxylic ester hydrolase activity"/>
    <property type="evidence" value="ECO:0007669"/>
    <property type="project" value="UniProtKB-KW"/>
</dbReference>
<reference evidence="5 6" key="1">
    <citation type="submission" date="2014-08" db="EMBL/GenBank/DDBJ databases">
        <authorList>
            <person name="Wibberg D."/>
        </authorList>
    </citation>
    <scope>NUCLEOTIDE SEQUENCE [LARGE SCALE GENOMIC DNA]</scope>
    <source>
        <strain evidence="6">ING2-E5B</strain>
    </source>
</reference>
<dbReference type="EMBL" id="LN515532">
    <property type="protein sequence ID" value="CEA16204.1"/>
    <property type="molecule type" value="Genomic_DNA"/>
</dbReference>
<feature type="domain" description="4-O-methyl-glucuronoyl methylesterase-like" evidence="4">
    <location>
        <begin position="194"/>
        <end position="377"/>
    </location>
</feature>
<evidence type="ECO:0000313" key="6">
    <source>
        <dbReference type="Proteomes" id="UP000032417"/>
    </source>
</evidence>
<keyword evidence="6" id="KW-1185">Reference proteome</keyword>
<organism evidence="5 6">
    <name type="scientific">Fermentimonas caenicola</name>
    <dbReference type="NCBI Taxonomy" id="1562970"/>
    <lineage>
        <taxon>Bacteria</taxon>
        <taxon>Pseudomonadati</taxon>
        <taxon>Bacteroidota</taxon>
        <taxon>Bacteroidia</taxon>
        <taxon>Bacteroidales</taxon>
        <taxon>Dysgonomonadaceae</taxon>
        <taxon>Fermentimonas</taxon>
    </lineage>
</organism>
<dbReference type="STRING" id="1562970.ING2E5B_1456"/>
<dbReference type="InterPro" id="IPR029058">
    <property type="entry name" value="AB_hydrolase_fold"/>
</dbReference>
<evidence type="ECO:0000313" key="5">
    <source>
        <dbReference type="EMBL" id="CEA16204.1"/>
    </source>
</evidence>
<proteinExistence type="predicted"/>
<name>A0A098BZW1_9BACT</name>
<dbReference type="Proteomes" id="UP000032417">
    <property type="component" value="Chromosome 1"/>
</dbReference>
<keyword evidence="3" id="KW-0378">Hydrolase</keyword>
<evidence type="ECO:0000256" key="2">
    <source>
        <dbReference type="ARBA" id="ARBA00022729"/>
    </source>
</evidence>
<dbReference type="Gene3D" id="3.40.50.1820">
    <property type="entry name" value="alpha/beta hydrolase"/>
    <property type="match status" value="1"/>
</dbReference>
<dbReference type="SUPFAM" id="SSF53474">
    <property type="entry name" value="alpha/beta-Hydrolases"/>
    <property type="match status" value="1"/>
</dbReference>
<dbReference type="Pfam" id="PF22244">
    <property type="entry name" value="GCE_fung"/>
    <property type="match status" value="1"/>
</dbReference>
<gene>
    <name evidence="5" type="ORF">ING2E5B_1456</name>
</gene>
<dbReference type="HOGENOM" id="CLU_045118_0_0_10"/>